<evidence type="ECO:0000313" key="5">
    <source>
        <dbReference type="Proteomes" id="UP001232973"/>
    </source>
</evidence>
<keyword evidence="1" id="KW-0732">Signal</keyword>
<dbReference type="CDD" id="cd14667">
    <property type="entry name" value="3D_containing_proteins"/>
    <property type="match status" value="1"/>
</dbReference>
<feature type="region of interest" description="Disordered" evidence="2">
    <location>
        <begin position="1"/>
        <end position="48"/>
    </location>
</feature>
<dbReference type="PANTHER" id="PTHR39160">
    <property type="entry name" value="CELL WALL-BINDING PROTEIN YOCH"/>
    <property type="match status" value="1"/>
</dbReference>
<organism evidence="4 5">
    <name type="scientific">Alicyclobacillus cycloheptanicus</name>
    <dbReference type="NCBI Taxonomy" id="1457"/>
    <lineage>
        <taxon>Bacteria</taxon>
        <taxon>Bacillati</taxon>
        <taxon>Bacillota</taxon>
        <taxon>Bacilli</taxon>
        <taxon>Bacillales</taxon>
        <taxon>Alicyclobacillaceae</taxon>
        <taxon>Alicyclobacillus</taxon>
    </lineage>
</organism>
<gene>
    <name evidence="4" type="ORF">J2S03_000822</name>
</gene>
<dbReference type="InterPro" id="IPR010611">
    <property type="entry name" value="3D_dom"/>
</dbReference>
<dbReference type="Gene3D" id="2.40.40.10">
    <property type="entry name" value="RlpA-like domain"/>
    <property type="match status" value="1"/>
</dbReference>
<dbReference type="InterPro" id="IPR059180">
    <property type="entry name" value="3D_YorM"/>
</dbReference>
<feature type="compositionally biased region" description="Basic residues" evidence="2">
    <location>
        <begin position="1"/>
        <end position="13"/>
    </location>
</feature>
<dbReference type="Pfam" id="PF06725">
    <property type="entry name" value="3D"/>
    <property type="match status" value="1"/>
</dbReference>
<dbReference type="Proteomes" id="UP001232973">
    <property type="component" value="Unassembled WGS sequence"/>
</dbReference>
<keyword evidence="5" id="KW-1185">Reference proteome</keyword>
<name>A0ABT9XFD5_9BACL</name>
<proteinExistence type="predicted"/>
<dbReference type="RefSeq" id="WP_274456401.1">
    <property type="nucleotide sequence ID" value="NZ_CP067097.1"/>
</dbReference>
<dbReference type="InterPro" id="IPR036908">
    <property type="entry name" value="RlpA-like_sf"/>
</dbReference>
<feature type="domain" description="3D" evidence="3">
    <location>
        <begin position="90"/>
        <end position="150"/>
    </location>
</feature>
<evidence type="ECO:0000256" key="1">
    <source>
        <dbReference type="ARBA" id="ARBA00022729"/>
    </source>
</evidence>
<sequence>MAASAPHRHQTVHRRQEVKERPEAKERPVEPLRHAMRPVHDAASSATHRARELDNFTLTAYSLDYHSTGKWPSSPGYGITASGKRAAVGRTVAVDPSVIPIGTKLMIEGVGVRIAEDTGGAVKGRHIDILLPSEAAAYQFGVKRHVRVYVEEMSK</sequence>
<dbReference type="SUPFAM" id="SSF50685">
    <property type="entry name" value="Barwin-like endoglucanases"/>
    <property type="match status" value="1"/>
</dbReference>
<evidence type="ECO:0000313" key="4">
    <source>
        <dbReference type="EMBL" id="MDQ0189008.1"/>
    </source>
</evidence>
<comment type="caution">
    <text evidence="4">The sequence shown here is derived from an EMBL/GenBank/DDBJ whole genome shotgun (WGS) entry which is preliminary data.</text>
</comment>
<dbReference type="InterPro" id="IPR051933">
    <property type="entry name" value="Resuscitation_pf_RpfB"/>
</dbReference>
<evidence type="ECO:0000259" key="3">
    <source>
        <dbReference type="Pfam" id="PF06725"/>
    </source>
</evidence>
<protein>
    <submittedName>
        <fullName evidence="4">3D (Asp-Asp-Asp) domain-containing protein</fullName>
    </submittedName>
</protein>
<dbReference type="PANTHER" id="PTHR39160:SF4">
    <property type="entry name" value="RESUSCITATION-PROMOTING FACTOR RPFB"/>
    <property type="match status" value="1"/>
</dbReference>
<reference evidence="4 5" key="1">
    <citation type="submission" date="2023-07" db="EMBL/GenBank/DDBJ databases">
        <title>Genomic Encyclopedia of Type Strains, Phase IV (KMG-IV): sequencing the most valuable type-strain genomes for metagenomic binning, comparative biology and taxonomic classification.</title>
        <authorList>
            <person name="Goeker M."/>
        </authorList>
    </citation>
    <scope>NUCLEOTIDE SEQUENCE [LARGE SCALE GENOMIC DNA]</scope>
    <source>
        <strain evidence="4 5">DSM 4006</strain>
    </source>
</reference>
<dbReference type="EMBL" id="JAUSTP010000003">
    <property type="protein sequence ID" value="MDQ0189008.1"/>
    <property type="molecule type" value="Genomic_DNA"/>
</dbReference>
<accession>A0ABT9XFD5</accession>
<evidence type="ECO:0000256" key="2">
    <source>
        <dbReference type="SAM" id="MobiDB-lite"/>
    </source>
</evidence>
<feature type="compositionally biased region" description="Basic and acidic residues" evidence="2">
    <location>
        <begin position="14"/>
        <end position="33"/>
    </location>
</feature>